<organism evidence="4 5">
    <name type="scientific">Capsicum annuum</name>
    <name type="common">Capsicum pepper</name>
    <dbReference type="NCBI Taxonomy" id="4072"/>
    <lineage>
        <taxon>Eukaryota</taxon>
        <taxon>Viridiplantae</taxon>
        <taxon>Streptophyta</taxon>
        <taxon>Embryophyta</taxon>
        <taxon>Tracheophyta</taxon>
        <taxon>Spermatophyta</taxon>
        <taxon>Magnoliopsida</taxon>
        <taxon>eudicotyledons</taxon>
        <taxon>Gunneridae</taxon>
        <taxon>Pentapetalae</taxon>
        <taxon>asterids</taxon>
        <taxon>lamiids</taxon>
        <taxon>Solanales</taxon>
        <taxon>Solanaceae</taxon>
        <taxon>Solanoideae</taxon>
        <taxon>Capsiceae</taxon>
        <taxon>Capsicum</taxon>
    </lineage>
</organism>
<proteinExistence type="inferred from homology"/>
<dbReference type="Pfam" id="PF03000">
    <property type="entry name" value="NPH3"/>
    <property type="match status" value="1"/>
</dbReference>
<dbReference type="Gramene" id="PHT63037">
    <property type="protein sequence ID" value="PHT63037"/>
    <property type="gene ID" value="T459_33134"/>
</dbReference>
<evidence type="ECO:0000256" key="1">
    <source>
        <dbReference type="ARBA" id="ARBA00022786"/>
    </source>
</evidence>
<name>A0A2G2XZV7_CAPAN</name>
<reference evidence="4 5" key="1">
    <citation type="journal article" date="2014" name="Nat. Genet.">
        <title>Genome sequence of the hot pepper provides insights into the evolution of pungency in Capsicum species.</title>
        <authorList>
            <person name="Kim S."/>
            <person name="Park M."/>
            <person name="Yeom S.I."/>
            <person name="Kim Y.M."/>
            <person name="Lee J.M."/>
            <person name="Lee H.A."/>
            <person name="Seo E."/>
            <person name="Choi J."/>
            <person name="Cheong K."/>
            <person name="Kim K.T."/>
            <person name="Jung K."/>
            <person name="Lee G.W."/>
            <person name="Oh S.K."/>
            <person name="Bae C."/>
            <person name="Kim S.B."/>
            <person name="Lee H.Y."/>
            <person name="Kim S.Y."/>
            <person name="Kim M.S."/>
            <person name="Kang B.C."/>
            <person name="Jo Y.D."/>
            <person name="Yang H.B."/>
            <person name="Jeong H.J."/>
            <person name="Kang W.H."/>
            <person name="Kwon J.K."/>
            <person name="Shin C."/>
            <person name="Lim J.Y."/>
            <person name="Park J.H."/>
            <person name="Huh J.H."/>
            <person name="Kim J.S."/>
            <person name="Kim B.D."/>
            <person name="Cohen O."/>
            <person name="Paran I."/>
            <person name="Suh M.C."/>
            <person name="Lee S.B."/>
            <person name="Kim Y.K."/>
            <person name="Shin Y."/>
            <person name="Noh S.J."/>
            <person name="Park J."/>
            <person name="Seo Y.S."/>
            <person name="Kwon S.Y."/>
            <person name="Kim H.A."/>
            <person name="Park J.M."/>
            <person name="Kim H.J."/>
            <person name="Choi S.B."/>
            <person name="Bosland P.W."/>
            <person name="Reeves G."/>
            <person name="Jo S.H."/>
            <person name="Lee B.W."/>
            <person name="Cho H.T."/>
            <person name="Choi H.S."/>
            <person name="Lee M.S."/>
            <person name="Yu Y."/>
            <person name="Do Choi Y."/>
            <person name="Park B.S."/>
            <person name="van Deynze A."/>
            <person name="Ashrafi H."/>
            <person name="Hill T."/>
            <person name="Kim W.T."/>
            <person name="Pai H.S."/>
            <person name="Ahn H.K."/>
            <person name="Yeam I."/>
            <person name="Giovannoni J.J."/>
            <person name="Rose J.K."/>
            <person name="Sorensen I."/>
            <person name="Lee S.J."/>
            <person name="Kim R.W."/>
            <person name="Choi I.Y."/>
            <person name="Choi B.S."/>
            <person name="Lim J.S."/>
            <person name="Lee Y.H."/>
            <person name="Choi D."/>
        </authorList>
    </citation>
    <scope>NUCLEOTIDE SEQUENCE [LARGE SCALE GENOMIC DNA]</scope>
    <source>
        <strain evidence="5">cv. CM334</strain>
    </source>
</reference>
<evidence type="ECO:0000256" key="2">
    <source>
        <dbReference type="PROSITE-ProRule" id="PRU00982"/>
    </source>
</evidence>
<dbReference type="STRING" id="4072.A0A2G2XZV7"/>
<feature type="domain" description="NPH3" evidence="3">
    <location>
        <begin position="173"/>
        <end position="453"/>
    </location>
</feature>
<dbReference type="EMBL" id="AYRZ02000047">
    <property type="protein sequence ID" value="PHT63037.1"/>
    <property type="molecule type" value="Genomic_DNA"/>
</dbReference>
<keyword evidence="1" id="KW-0833">Ubl conjugation pathway</keyword>
<dbReference type="PANTHER" id="PTHR32370">
    <property type="entry name" value="OS12G0117600 PROTEIN"/>
    <property type="match status" value="1"/>
</dbReference>
<dbReference type="Proteomes" id="UP000222542">
    <property type="component" value="Unassembled WGS sequence"/>
</dbReference>
<protein>
    <recommendedName>
        <fullName evidence="3">NPH3 domain-containing protein</fullName>
    </recommendedName>
</protein>
<evidence type="ECO:0000259" key="3">
    <source>
        <dbReference type="PROSITE" id="PS51649"/>
    </source>
</evidence>
<dbReference type="PROSITE" id="PS51649">
    <property type="entry name" value="NPH3"/>
    <property type="match status" value="1"/>
</dbReference>
<gene>
    <name evidence="4" type="ORF">T459_33134</name>
</gene>
<sequence length="685" mass="77607">MKRVHLIRGEDETEDVFLNREEWDNLMNHANGGVALSGSALLGKVWPLIGLVDIAESEDAYVFRFSLPDVSKDESKFYVGIRKEWEQLYYSSNCTIPGGAKIFELVVKFCYGQKIKATASNVAPLYCAAHFLEMNDDLHQGKLISKAEAFLNYIILSSWKDTFRILKSCESVSLWSKHLHIVKLCWEAISWKACSHTGVISIEDNDVSFYRSNFIDQKEKDFARDRGVMYSSLDKEVDFSNHISQEKPEDQELSIQIHRMTTECLIRVLLAEDESVSSNFLLHLFKIGLIMNINAKPKNHLKTRIALMLEKCSAQDLLVRNSTTVLDVDIVVQVVEAYVSHASNNPKSRMFVFGRLVDEYLAFIARDENLVSRSLDSLVNALPKEARFCDDNLYRYIDMYLKEHPDLTEEERRSICRKIEHRNLSQEARSHALKKIGCQITSGHYLFFLNRLYKSGAASPMNQRVYFMATKFRVVSTVGKGPRERSRLGSTLGARGSRVKWDKGASRLRIGSWNTRALQGKFIELVKILRKWRISKTCVQETKWVGSKARDVDRASQSFVPNSGEANSSILLYPQLLNVAPISLYRCTGPPLPYSYHASSSSDIDAGSISVEATREEWDNLINHANGGVSLTRSVLLGKVGPLIGAVDIAESEDAYVFRVSLPGVARDENGREKPNLEDREQRCS</sequence>
<evidence type="ECO:0000313" key="4">
    <source>
        <dbReference type="EMBL" id="PHT63037.1"/>
    </source>
</evidence>
<reference evidence="4 5" key="2">
    <citation type="journal article" date="2017" name="Genome Biol.">
        <title>New reference genome sequences of hot pepper reveal the massive evolution of plant disease-resistance genes by retroduplication.</title>
        <authorList>
            <person name="Kim S."/>
            <person name="Park J."/>
            <person name="Yeom S.I."/>
            <person name="Kim Y.M."/>
            <person name="Seo E."/>
            <person name="Kim K.T."/>
            <person name="Kim M.S."/>
            <person name="Lee J.M."/>
            <person name="Cheong K."/>
            <person name="Shin H.S."/>
            <person name="Kim S.B."/>
            <person name="Han K."/>
            <person name="Lee J."/>
            <person name="Park M."/>
            <person name="Lee H.A."/>
            <person name="Lee H.Y."/>
            <person name="Lee Y."/>
            <person name="Oh S."/>
            <person name="Lee J.H."/>
            <person name="Choi E."/>
            <person name="Choi E."/>
            <person name="Lee S.E."/>
            <person name="Jeon J."/>
            <person name="Kim H."/>
            <person name="Choi G."/>
            <person name="Song H."/>
            <person name="Lee J."/>
            <person name="Lee S.C."/>
            <person name="Kwon J.K."/>
            <person name="Lee H.Y."/>
            <person name="Koo N."/>
            <person name="Hong Y."/>
            <person name="Kim R.W."/>
            <person name="Kang W.H."/>
            <person name="Huh J.H."/>
            <person name="Kang B.C."/>
            <person name="Yang T.J."/>
            <person name="Lee Y.H."/>
            <person name="Bennetzen J.L."/>
            <person name="Choi D."/>
        </authorList>
    </citation>
    <scope>NUCLEOTIDE SEQUENCE [LARGE SCALE GENOMIC DNA]</scope>
    <source>
        <strain evidence="5">cv. CM334</strain>
    </source>
</reference>
<comment type="caution">
    <text evidence="4">The sequence shown here is derived from an EMBL/GenBank/DDBJ whole genome shotgun (WGS) entry which is preliminary data.</text>
</comment>
<evidence type="ECO:0000313" key="5">
    <source>
        <dbReference type="Proteomes" id="UP000222542"/>
    </source>
</evidence>
<accession>A0A2G2XZV7</accession>
<dbReference type="GO" id="GO:0016567">
    <property type="term" value="P:protein ubiquitination"/>
    <property type="evidence" value="ECO:0007669"/>
    <property type="project" value="UniProtKB-UniPathway"/>
</dbReference>
<comment type="similarity">
    <text evidence="2">Belongs to the NPH3 family.</text>
</comment>
<dbReference type="InterPro" id="IPR027356">
    <property type="entry name" value="NPH3_dom"/>
</dbReference>
<dbReference type="InterPro" id="IPR043454">
    <property type="entry name" value="NPH3/RPT2-like"/>
</dbReference>
<keyword evidence="5" id="KW-1185">Reference proteome</keyword>
<dbReference type="AlphaFoldDB" id="A0A2G2XZV7"/>
<dbReference type="UniPathway" id="UPA00143"/>